<proteinExistence type="predicted"/>
<keyword evidence="5" id="KW-1185">Reference proteome</keyword>
<accession>W5TJD9</accession>
<dbReference type="RefSeq" id="WP_025350846.1">
    <property type="nucleotide sequence ID" value="NZ_CP006850.1"/>
</dbReference>
<dbReference type="Gene3D" id="2.40.160.210">
    <property type="entry name" value="Acyl-CoA thioesterase, double hotdog domain"/>
    <property type="match status" value="1"/>
</dbReference>
<dbReference type="InterPro" id="IPR042171">
    <property type="entry name" value="Acyl-CoA_hotdog"/>
</dbReference>
<dbReference type="Proteomes" id="UP000019150">
    <property type="component" value="Chromosome"/>
</dbReference>
<sequence length="274" mass="29442">MSPTEIRTHPFDLATGLTTTGEGGFLGHTSAPYSNMVGPFGGITAATMLRAVLDDPRRTAQPLSLTVNFAGPIAEGPFTLESRPVRTNRSTQHWTLTLSQDDAVATTATAVCGTRRPTWSDTEISPPAAPPAESVAVADPPEFPVWMRNYEMRFVQGGGPLTPQPRETPDSTTTLWVRDTPARPLDFLAVTALSDVFIPRVMVRAGRMVPASTVSLTVYFHADADALAAHGDRPVLATARAQHFGGGFFDQSAHLWGADGTPLTTTHQLVYFKD</sequence>
<evidence type="ECO:0000313" key="5">
    <source>
        <dbReference type="Proteomes" id="UP000019150"/>
    </source>
</evidence>
<dbReference type="SUPFAM" id="SSF54637">
    <property type="entry name" value="Thioesterase/thiol ester dehydrase-isomerase"/>
    <property type="match status" value="2"/>
</dbReference>
<dbReference type="InterPro" id="IPR049450">
    <property type="entry name" value="ACOT8-like_C"/>
</dbReference>
<dbReference type="Pfam" id="PF20789">
    <property type="entry name" value="4HBT_3C"/>
    <property type="match status" value="1"/>
</dbReference>
<protein>
    <recommendedName>
        <fullName evidence="6">Thioesterase-like superfamily protein</fullName>
    </recommendedName>
</protein>
<evidence type="ECO:0008006" key="6">
    <source>
        <dbReference type="Google" id="ProtNLM"/>
    </source>
</evidence>
<evidence type="ECO:0000259" key="2">
    <source>
        <dbReference type="Pfam" id="PF13622"/>
    </source>
</evidence>
<organism evidence="4 5">
    <name type="scientific">Nocardia nova SH22a</name>
    <dbReference type="NCBI Taxonomy" id="1415166"/>
    <lineage>
        <taxon>Bacteria</taxon>
        <taxon>Bacillati</taxon>
        <taxon>Actinomycetota</taxon>
        <taxon>Actinomycetes</taxon>
        <taxon>Mycobacteriales</taxon>
        <taxon>Nocardiaceae</taxon>
        <taxon>Nocardia</taxon>
    </lineage>
</organism>
<dbReference type="HOGENOM" id="CLU_060311_0_0_11"/>
<name>W5TJD9_9NOCA</name>
<feature type="domain" description="Acyl-CoA thioesterase-like C-terminal" evidence="3">
    <location>
        <begin position="134"/>
        <end position="271"/>
    </location>
</feature>
<evidence type="ECO:0000256" key="1">
    <source>
        <dbReference type="SAM" id="MobiDB-lite"/>
    </source>
</evidence>
<evidence type="ECO:0000313" key="4">
    <source>
        <dbReference type="EMBL" id="AHH19445.1"/>
    </source>
</evidence>
<feature type="region of interest" description="Disordered" evidence="1">
    <location>
        <begin position="117"/>
        <end position="136"/>
    </location>
</feature>
<dbReference type="STRING" id="1415166.NONO_c46610"/>
<dbReference type="Pfam" id="PF13622">
    <property type="entry name" value="4HBT_3"/>
    <property type="match status" value="1"/>
</dbReference>
<dbReference type="InterPro" id="IPR029069">
    <property type="entry name" value="HotDog_dom_sf"/>
</dbReference>
<reference evidence="4 5" key="1">
    <citation type="journal article" date="2014" name="Appl. Environ. Microbiol.">
        <title>Insights into the Microbial Degradation of Rubber and Gutta-Percha by Analysis of the Complete Genome of Nocardia nova SH22a.</title>
        <authorList>
            <person name="Luo Q."/>
            <person name="Hiessl S."/>
            <person name="Poehlein A."/>
            <person name="Daniel R."/>
            <person name="Steinbuchel A."/>
        </authorList>
    </citation>
    <scope>NUCLEOTIDE SEQUENCE [LARGE SCALE GENOMIC DNA]</scope>
    <source>
        <strain evidence="4">SH22a</strain>
    </source>
</reference>
<evidence type="ECO:0000259" key="3">
    <source>
        <dbReference type="Pfam" id="PF20789"/>
    </source>
</evidence>
<dbReference type="eggNOG" id="COG1946">
    <property type="taxonomic scope" value="Bacteria"/>
</dbReference>
<dbReference type="EMBL" id="CP006850">
    <property type="protein sequence ID" value="AHH19445.1"/>
    <property type="molecule type" value="Genomic_DNA"/>
</dbReference>
<dbReference type="KEGG" id="nno:NONO_c46610"/>
<gene>
    <name evidence="4" type="ORF">NONO_c46610</name>
</gene>
<dbReference type="AlphaFoldDB" id="W5TJD9"/>
<feature type="domain" description="Acyl-CoA thioesterase-like N-terminal HotDog" evidence="2">
    <location>
        <begin position="35"/>
        <end position="112"/>
    </location>
</feature>
<dbReference type="PATRIC" id="fig|1415166.3.peg.4792"/>
<dbReference type="InterPro" id="IPR049449">
    <property type="entry name" value="TesB_ACOT8-like_N"/>
</dbReference>